<evidence type="ECO:0000256" key="2">
    <source>
        <dbReference type="ARBA" id="ARBA00011881"/>
    </source>
</evidence>
<feature type="binding site" evidence="5">
    <location>
        <position position="183"/>
    </location>
    <ligand>
        <name>D-glyceraldehyde 3-phosphate</name>
        <dbReference type="ChEBI" id="CHEBI:59776"/>
    </ligand>
</feature>
<reference evidence="10" key="1">
    <citation type="submission" date="2023-02" db="EMBL/GenBank/DDBJ databases">
        <title>Genome of Flavobacteriaceae gen. nov. sp. strain F89.</title>
        <authorList>
            <person name="Wang Y."/>
        </authorList>
    </citation>
    <scope>NUCLEOTIDE SEQUENCE</scope>
    <source>
        <strain evidence="10">F89</strain>
    </source>
</reference>
<feature type="binding site" evidence="6">
    <location>
        <position position="315"/>
    </location>
    <ligand>
        <name>NAD(+)</name>
        <dbReference type="ChEBI" id="CHEBI:57540"/>
    </ligand>
</feature>
<dbReference type="EMBL" id="JAIRBC010000022">
    <property type="protein sequence ID" value="MCG2461918.1"/>
    <property type="molecule type" value="Genomic_DNA"/>
</dbReference>
<dbReference type="InterPro" id="IPR020828">
    <property type="entry name" value="GlycerAld_3-P_DH_NAD(P)-bd"/>
</dbReference>
<sequence>MKQINIGINGFGRIGRTFFRLLADHPHLKVVAINDLADSNTLAHLLKYDSIHGISRSKIVAGGDCLTVDGNKIATLNHRSPEEIPWHNYQVDIVLEATGKFKTRKVLEHHITNGAKKVILSVPPADEDIKMVVLGVNESFIGPEDAIISNASCTTNNAAPMIKVIDDLCHVEQAYITTIHSYTTDQSLHDQPHRDLRRARAAGQSIIPTTTGAAKALTRIFPDLADVIGGCGIRVPVPNGSLTDITFNVKKETSIQEINDTFERISKNELKNILFYTEDPIVSVDINNSSYSCTFDSQMTSVIGRMVKIIGWYDNETGYSSRLIDLIDLLNKKNYL</sequence>
<dbReference type="GO" id="GO:0050661">
    <property type="term" value="F:NADP binding"/>
    <property type="evidence" value="ECO:0007669"/>
    <property type="project" value="InterPro"/>
</dbReference>
<evidence type="ECO:0000256" key="8">
    <source>
        <dbReference type="RuleBase" id="RU000397"/>
    </source>
</evidence>
<keyword evidence="3" id="KW-0560">Oxidoreductase</keyword>
<dbReference type="InterPro" id="IPR006424">
    <property type="entry name" value="Glyceraldehyde-3-P_DH_1"/>
</dbReference>
<dbReference type="Gene3D" id="3.40.50.720">
    <property type="entry name" value="NAD(P)-binding Rossmann-like Domain"/>
    <property type="match status" value="1"/>
</dbReference>
<proteinExistence type="inferred from homology"/>
<dbReference type="PRINTS" id="PR00078">
    <property type="entry name" value="G3PDHDRGNASE"/>
</dbReference>
<dbReference type="GO" id="GO:0006006">
    <property type="term" value="P:glucose metabolic process"/>
    <property type="evidence" value="ECO:0007669"/>
    <property type="project" value="InterPro"/>
</dbReference>
<dbReference type="Pfam" id="PF02800">
    <property type="entry name" value="Gp_dh_C"/>
    <property type="match status" value="1"/>
</dbReference>
<dbReference type="PIRSF" id="PIRSF000149">
    <property type="entry name" value="GAP_DH"/>
    <property type="match status" value="1"/>
</dbReference>
<feature type="active site" description="Nucleophile" evidence="4">
    <location>
        <position position="153"/>
    </location>
</feature>
<dbReference type="InterPro" id="IPR020831">
    <property type="entry name" value="GlycerAld/Erythrose_P_DH"/>
</dbReference>
<dbReference type="CDD" id="cd18126">
    <property type="entry name" value="GAPDH_I_C"/>
    <property type="match status" value="1"/>
</dbReference>
<dbReference type="FunFam" id="3.30.360.10:FF:000002">
    <property type="entry name" value="Glyceraldehyde-3-phosphate dehydrogenase"/>
    <property type="match status" value="1"/>
</dbReference>
<dbReference type="NCBIfam" id="TIGR01534">
    <property type="entry name" value="GAPDH-I"/>
    <property type="match status" value="1"/>
</dbReference>
<feature type="site" description="Activates thiol group during catalysis" evidence="7">
    <location>
        <position position="180"/>
    </location>
</feature>
<evidence type="ECO:0000256" key="6">
    <source>
        <dbReference type="PIRSR" id="PIRSR000149-3"/>
    </source>
</evidence>
<dbReference type="FunFam" id="3.40.50.720:FF:000001">
    <property type="entry name" value="Glyceraldehyde-3-phosphate dehydrogenase"/>
    <property type="match status" value="1"/>
</dbReference>
<dbReference type="Pfam" id="PF00044">
    <property type="entry name" value="Gp_dh_N"/>
    <property type="match status" value="1"/>
</dbReference>
<feature type="binding site" evidence="6">
    <location>
        <position position="79"/>
    </location>
    <ligand>
        <name>NAD(+)</name>
        <dbReference type="ChEBI" id="CHEBI:57540"/>
    </ligand>
</feature>
<dbReference type="RefSeq" id="WP_317903061.1">
    <property type="nucleotide sequence ID" value="NZ_JAIRBC010000022.1"/>
</dbReference>
<dbReference type="Proteomes" id="UP001200642">
    <property type="component" value="Unassembled WGS sequence"/>
</dbReference>
<evidence type="ECO:0000313" key="11">
    <source>
        <dbReference type="Proteomes" id="UP001200642"/>
    </source>
</evidence>
<evidence type="ECO:0000256" key="7">
    <source>
        <dbReference type="PIRSR" id="PIRSR000149-4"/>
    </source>
</evidence>
<keyword evidence="6" id="KW-0547">Nucleotide-binding</keyword>
<evidence type="ECO:0000256" key="3">
    <source>
        <dbReference type="ARBA" id="ARBA00023002"/>
    </source>
</evidence>
<dbReference type="SUPFAM" id="SSF55347">
    <property type="entry name" value="Glyceraldehyde-3-phosphate dehydrogenase-like, C-terminal domain"/>
    <property type="match status" value="1"/>
</dbReference>
<accession>A0AAE3EVU8</accession>
<dbReference type="Gene3D" id="3.30.360.10">
    <property type="entry name" value="Dihydrodipicolinate Reductase, domain 2"/>
    <property type="match status" value="1"/>
</dbReference>
<evidence type="ECO:0000256" key="4">
    <source>
        <dbReference type="PIRSR" id="PIRSR000149-1"/>
    </source>
</evidence>
<organism evidence="10 11">
    <name type="scientific">Cerina litoralis</name>
    <dbReference type="NCBI Taxonomy" id="2874477"/>
    <lineage>
        <taxon>Bacteria</taxon>
        <taxon>Pseudomonadati</taxon>
        <taxon>Bacteroidota</taxon>
        <taxon>Flavobacteriia</taxon>
        <taxon>Flavobacteriales</taxon>
        <taxon>Flavobacteriaceae</taxon>
        <taxon>Cerina</taxon>
    </lineage>
</organism>
<feature type="binding site" evidence="5">
    <location>
        <position position="234"/>
    </location>
    <ligand>
        <name>D-glyceraldehyde 3-phosphate</name>
        <dbReference type="ChEBI" id="CHEBI:59776"/>
    </ligand>
</feature>
<evidence type="ECO:0000313" key="10">
    <source>
        <dbReference type="EMBL" id="MCG2461918.1"/>
    </source>
</evidence>
<comment type="similarity">
    <text evidence="1 8">Belongs to the glyceraldehyde-3-phosphate dehydrogenase family.</text>
</comment>
<evidence type="ECO:0000256" key="1">
    <source>
        <dbReference type="ARBA" id="ARBA00007406"/>
    </source>
</evidence>
<feature type="binding site" evidence="5">
    <location>
        <begin position="211"/>
        <end position="212"/>
    </location>
    <ligand>
        <name>D-glyceraldehyde 3-phosphate</name>
        <dbReference type="ChEBI" id="CHEBI:59776"/>
    </ligand>
</feature>
<dbReference type="SUPFAM" id="SSF51735">
    <property type="entry name" value="NAD(P)-binding Rossmann-fold domains"/>
    <property type="match status" value="1"/>
</dbReference>
<evidence type="ECO:0000259" key="9">
    <source>
        <dbReference type="SMART" id="SM00846"/>
    </source>
</evidence>
<dbReference type="PANTHER" id="PTHR43148">
    <property type="entry name" value="GLYCERALDEHYDE-3-PHOSPHATE DEHYDROGENASE 2"/>
    <property type="match status" value="1"/>
</dbReference>
<evidence type="ECO:0000256" key="5">
    <source>
        <dbReference type="PIRSR" id="PIRSR000149-2"/>
    </source>
</evidence>
<dbReference type="InterPro" id="IPR020829">
    <property type="entry name" value="GlycerAld_3-P_DH_cat"/>
</dbReference>
<dbReference type="InterPro" id="IPR036291">
    <property type="entry name" value="NAD(P)-bd_dom_sf"/>
</dbReference>
<keyword evidence="6" id="KW-0520">NAD</keyword>
<dbReference type="GO" id="GO:0016620">
    <property type="term" value="F:oxidoreductase activity, acting on the aldehyde or oxo group of donors, NAD or NADP as acceptor"/>
    <property type="evidence" value="ECO:0007669"/>
    <property type="project" value="InterPro"/>
</dbReference>
<dbReference type="GO" id="GO:0051287">
    <property type="term" value="F:NAD binding"/>
    <property type="evidence" value="ECO:0007669"/>
    <property type="project" value="InterPro"/>
</dbReference>
<name>A0AAE3EVU8_9FLAO</name>
<feature type="domain" description="Glyceraldehyde 3-phosphate dehydrogenase NAD(P) binding" evidence="9">
    <location>
        <begin position="4"/>
        <end position="153"/>
    </location>
</feature>
<comment type="subunit">
    <text evidence="2">Homotetramer.</text>
</comment>
<feature type="binding site" evidence="5">
    <location>
        <begin position="152"/>
        <end position="154"/>
    </location>
    <ligand>
        <name>D-glyceraldehyde 3-phosphate</name>
        <dbReference type="ChEBI" id="CHEBI:59776"/>
    </ligand>
</feature>
<dbReference type="AlphaFoldDB" id="A0AAE3EVU8"/>
<comment type="caution">
    <text evidence="10">The sequence shown here is derived from an EMBL/GenBank/DDBJ whole genome shotgun (WGS) entry which is preliminary data.</text>
</comment>
<dbReference type="SMART" id="SM00846">
    <property type="entry name" value="Gp_dh_N"/>
    <property type="match status" value="1"/>
</dbReference>
<feature type="binding site" evidence="6">
    <location>
        <begin position="13"/>
        <end position="14"/>
    </location>
    <ligand>
        <name>NAD(+)</name>
        <dbReference type="ChEBI" id="CHEBI:57540"/>
    </ligand>
</feature>
<feature type="binding site" evidence="6">
    <location>
        <position position="121"/>
    </location>
    <ligand>
        <name>NAD(+)</name>
        <dbReference type="ChEBI" id="CHEBI:57540"/>
    </ligand>
</feature>
<dbReference type="CDD" id="cd05214">
    <property type="entry name" value="GAPDH_I_N"/>
    <property type="match status" value="1"/>
</dbReference>
<feature type="binding site" evidence="6">
    <location>
        <position position="35"/>
    </location>
    <ligand>
        <name>NAD(+)</name>
        <dbReference type="ChEBI" id="CHEBI:57540"/>
    </ligand>
</feature>
<protein>
    <submittedName>
        <fullName evidence="10">Type I glyceraldehyde-3-phosphate dehydrogenase</fullName>
    </submittedName>
</protein>
<keyword evidence="11" id="KW-1185">Reference proteome</keyword>
<gene>
    <name evidence="10" type="primary">gap</name>
    <name evidence="10" type="ORF">K8352_14255</name>
</gene>